<reference evidence="4 5" key="1">
    <citation type="submission" date="2021-06" db="EMBL/GenBank/DDBJ databases">
        <title>Bacillus sp. RD4P76, an endophyte from a halophyte.</title>
        <authorList>
            <person name="Sun J.-Q."/>
        </authorList>
    </citation>
    <scope>NUCLEOTIDE SEQUENCE [LARGE SCALE GENOMIC DNA]</scope>
    <source>
        <strain evidence="4 5">CGMCC 1.15917</strain>
    </source>
</reference>
<dbReference type="InterPro" id="IPR050707">
    <property type="entry name" value="HTH_MetabolicPath_Reg"/>
</dbReference>
<dbReference type="PROSITE" id="PS51078">
    <property type="entry name" value="ICLR_ED"/>
    <property type="match status" value="1"/>
</dbReference>
<accession>A0ABS6JDZ8</accession>
<dbReference type="PROSITE" id="PS51077">
    <property type="entry name" value="HTH_ICLR"/>
    <property type="match status" value="1"/>
</dbReference>
<organism evidence="4 5">
    <name type="scientific">Evansella tamaricis</name>
    <dbReference type="NCBI Taxonomy" id="2069301"/>
    <lineage>
        <taxon>Bacteria</taxon>
        <taxon>Bacillati</taxon>
        <taxon>Bacillota</taxon>
        <taxon>Bacilli</taxon>
        <taxon>Bacillales</taxon>
        <taxon>Bacillaceae</taxon>
        <taxon>Evansella</taxon>
    </lineage>
</organism>
<dbReference type="InterPro" id="IPR005471">
    <property type="entry name" value="Tscrpt_reg_IclR_N"/>
</dbReference>
<protein>
    <submittedName>
        <fullName evidence="4">IclR family transcriptional regulator</fullName>
    </submittedName>
</protein>
<feature type="domain" description="IclR-ED" evidence="3">
    <location>
        <begin position="67"/>
        <end position="251"/>
    </location>
</feature>
<evidence type="ECO:0000259" key="2">
    <source>
        <dbReference type="PROSITE" id="PS51077"/>
    </source>
</evidence>
<dbReference type="Proteomes" id="UP000784880">
    <property type="component" value="Unassembled WGS sequence"/>
</dbReference>
<gene>
    <name evidence="4" type="ORF">KS419_07775</name>
</gene>
<feature type="domain" description="HTH iclR-type" evidence="2">
    <location>
        <begin position="4"/>
        <end position="66"/>
    </location>
</feature>
<sequence length="251" mass="28649">MQNVQSVERTLTILNVLSKYPNGIQLTKLAEKVNLTKSTTHRLLSTLHNMNYVVKDEESEKYKLGFQLVYLSRNLLDNLDIIHISKPFLEELSNDVSETIHLCVEDQEEVLYVDKIESNQTIRMYSQIGRRRPLYCSGVGKIILADMELKRFRDVVSRIKFEAKTANTITTVEGLVKEIDTVKKQGYALDNVEVEEGVRCIAGPIYNSRGKVVASFSISGPSNRITIERIEKELKEKVHRTSLAISRQLGY</sequence>
<name>A0ABS6JDZ8_9BACI</name>
<dbReference type="EMBL" id="JAHQCS010000079">
    <property type="protein sequence ID" value="MBU9711630.1"/>
    <property type="molecule type" value="Genomic_DNA"/>
</dbReference>
<dbReference type="Pfam" id="PF09339">
    <property type="entry name" value="HTH_IclR"/>
    <property type="match status" value="1"/>
</dbReference>
<evidence type="ECO:0000256" key="1">
    <source>
        <dbReference type="ARBA" id="ARBA00023125"/>
    </source>
</evidence>
<comment type="caution">
    <text evidence="4">The sequence shown here is derived from an EMBL/GenBank/DDBJ whole genome shotgun (WGS) entry which is preliminary data.</text>
</comment>
<dbReference type="SMART" id="SM00346">
    <property type="entry name" value="HTH_ICLR"/>
    <property type="match status" value="1"/>
</dbReference>
<proteinExistence type="predicted"/>
<dbReference type="PANTHER" id="PTHR30136">
    <property type="entry name" value="HELIX-TURN-HELIX TRANSCRIPTIONAL REGULATOR, ICLR FAMILY"/>
    <property type="match status" value="1"/>
</dbReference>
<dbReference type="Pfam" id="PF01614">
    <property type="entry name" value="IclR_C"/>
    <property type="match status" value="1"/>
</dbReference>
<evidence type="ECO:0000313" key="5">
    <source>
        <dbReference type="Proteomes" id="UP000784880"/>
    </source>
</evidence>
<evidence type="ECO:0000259" key="3">
    <source>
        <dbReference type="PROSITE" id="PS51078"/>
    </source>
</evidence>
<dbReference type="InterPro" id="IPR014757">
    <property type="entry name" value="Tscrpt_reg_IclR_C"/>
</dbReference>
<dbReference type="RefSeq" id="WP_217065606.1">
    <property type="nucleotide sequence ID" value="NZ_JAHQCS010000079.1"/>
</dbReference>
<keyword evidence="1" id="KW-0238">DNA-binding</keyword>
<dbReference type="PANTHER" id="PTHR30136:SF24">
    <property type="entry name" value="HTH-TYPE TRANSCRIPTIONAL REPRESSOR ALLR"/>
    <property type="match status" value="1"/>
</dbReference>
<keyword evidence="5" id="KW-1185">Reference proteome</keyword>
<evidence type="ECO:0000313" key="4">
    <source>
        <dbReference type="EMBL" id="MBU9711630.1"/>
    </source>
</evidence>